<keyword evidence="2" id="KW-1185">Reference proteome</keyword>
<organism evidence="1 2">
    <name type="scientific">Candidatus [Bacteroides] periocalifornicus</name>
    <dbReference type="NCBI Taxonomy" id="1702214"/>
    <lineage>
        <taxon>Bacteria</taxon>
        <taxon>Pseudomonadati</taxon>
        <taxon>Bacteroidota</taxon>
    </lineage>
</organism>
<dbReference type="PATRIC" id="fig|1702214.3.peg.1898"/>
<sequence length="292" mass="32170">MQERQLLDETFDPQRCGSYQLLLQPGRLGFRLAVHDPLRNQFIAFASLPLQEASEGRWHEAIAKLQAAYPWVASSFRNVRIGWRSHLFTLLPQALFIEAEAKRVLQAMGAFYDCDAIYYNRLTADALMLFTVPGDLVNALQPIQPQFSIIHPDASLHLLALSLFRRSAGLVVHVAEGVVTLILAGQGRLLALLSFKTQAETNVLYRMVALLKAHGLTPNTTPCLTVGPPSTTGKSTPLGQQHPLSAATVAALIEQYFPRVSGKVAIPGHSFSYLLESVREENPALFATILCE</sequence>
<dbReference type="STRING" id="1702214.AL399_01520"/>
<dbReference type="Proteomes" id="UP000054172">
    <property type="component" value="Unassembled WGS sequence"/>
</dbReference>
<proteinExistence type="predicted"/>
<comment type="caution">
    <text evidence="1">The sequence shown here is derived from an EMBL/GenBank/DDBJ whole genome shotgun (WGS) entry which is preliminary data.</text>
</comment>
<dbReference type="InterPro" id="IPR024213">
    <property type="entry name" value="DUF3822"/>
</dbReference>
<dbReference type="CDD" id="cd24013">
    <property type="entry name" value="ASKHA_ATPase_BT3980-like"/>
    <property type="match status" value="1"/>
</dbReference>
<name>A0A0Q4B6H8_9BACT</name>
<reference evidence="1" key="1">
    <citation type="submission" date="2015-08" db="EMBL/GenBank/DDBJ databases">
        <title>Candidatus Bacteriodes Periocalifornicus.</title>
        <authorList>
            <person name="McLean J.S."/>
            <person name="Kelley S."/>
        </authorList>
    </citation>
    <scope>NUCLEOTIDE SEQUENCE [LARGE SCALE GENOMIC DNA]</scope>
    <source>
        <strain evidence="1">12B</strain>
    </source>
</reference>
<dbReference type="Gene3D" id="3.30.420.250">
    <property type="match status" value="1"/>
</dbReference>
<accession>A0A0Q4B6H8</accession>
<dbReference type="EMBL" id="LIIK01000004">
    <property type="protein sequence ID" value="KQM09474.1"/>
    <property type="molecule type" value="Genomic_DNA"/>
</dbReference>
<evidence type="ECO:0008006" key="3">
    <source>
        <dbReference type="Google" id="ProtNLM"/>
    </source>
</evidence>
<gene>
    <name evidence="1" type="ORF">AL399_01520</name>
</gene>
<dbReference type="Pfam" id="PF12864">
    <property type="entry name" value="DUF3822"/>
    <property type="match status" value="1"/>
</dbReference>
<evidence type="ECO:0000313" key="2">
    <source>
        <dbReference type="Proteomes" id="UP000054172"/>
    </source>
</evidence>
<dbReference type="AlphaFoldDB" id="A0A0Q4B6H8"/>
<evidence type="ECO:0000313" key="1">
    <source>
        <dbReference type="EMBL" id="KQM09474.1"/>
    </source>
</evidence>
<protein>
    <recommendedName>
        <fullName evidence="3">DUF3822 domain-containing protein</fullName>
    </recommendedName>
</protein>